<gene>
    <name evidence="2" type="ORF">LCGC14_0964820</name>
</gene>
<reference evidence="2" key="1">
    <citation type="journal article" date="2015" name="Nature">
        <title>Complex archaea that bridge the gap between prokaryotes and eukaryotes.</title>
        <authorList>
            <person name="Spang A."/>
            <person name="Saw J.H."/>
            <person name="Jorgensen S.L."/>
            <person name="Zaremba-Niedzwiedzka K."/>
            <person name="Martijn J."/>
            <person name="Lind A.E."/>
            <person name="van Eijk R."/>
            <person name="Schleper C."/>
            <person name="Guy L."/>
            <person name="Ettema T.J."/>
        </authorList>
    </citation>
    <scope>NUCLEOTIDE SEQUENCE</scope>
</reference>
<accession>A0A0F9NZJ4</accession>
<name>A0A0F9NZJ4_9ZZZZ</name>
<proteinExistence type="predicted"/>
<dbReference type="EMBL" id="LAZR01003509">
    <property type="protein sequence ID" value="KKN17557.1"/>
    <property type="molecule type" value="Genomic_DNA"/>
</dbReference>
<sequence>MEIKTIALAIELVALVTQIVFFVKAWRSGDWGHYLPHILVAMVVVLVSGAVVLMT</sequence>
<protein>
    <submittedName>
        <fullName evidence="2">Uncharacterized protein</fullName>
    </submittedName>
</protein>
<keyword evidence="1" id="KW-0472">Membrane</keyword>
<evidence type="ECO:0000313" key="2">
    <source>
        <dbReference type="EMBL" id="KKN17557.1"/>
    </source>
</evidence>
<comment type="caution">
    <text evidence="2">The sequence shown here is derived from an EMBL/GenBank/DDBJ whole genome shotgun (WGS) entry which is preliminary data.</text>
</comment>
<keyword evidence="1" id="KW-0812">Transmembrane</keyword>
<organism evidence="2">
    <name type="scientific">marine sediment metagenome</name>
    <dbReference type="NCBI Taxonomy" id="412755"/>
    <lineage>
        <taxon>unclassified sequences</taxon>
        <taxon>metagenomes</taxon>
        <taxon>ecological metagenomes</taxon>
    </lineage>
</organism>
<dbReference type="AlphaFoldDB" id="A0A0F9NZJ4"/>
<evidence type="ECO:0000256" key="1">
    <source>
        <dbReference type="SAM" id="Phobius"/>
    </source>
</evidence>
<keyword evidence="1" id="KW-1133">Transmembrane helix</keyword>
<feature type="transmembrane region" description="Helical" evidence="1">
    <location>
        <begin position="6"/>
        <end position="23"/>
    </location>
</feature>
<feature type="transmembrane region" description="Helical" evidence="1">
    <location>
        <begin position="35"/>
        <end position="54"/>
    </location>
</feature>